<name>A0A1G2V834_9BACT</name>
<protein>
    <submittedName>
        <fullName evidence="1">Uncharacterized protein</fullName>
    </submittedName>
</protein>
<proteinExistence type="predicted"/>
<gene>
    <name evidence="1" type="ORF">A2544_01885</name>
</gene>
<sequence length="230" mass="24721">MVSVSQVESLSSENDPFLTDFFNTEASSSAASAPELSQTDLIGRQLFSDYLALKSEGETTPGNIDVLAKNLAESIKNVNLSIPKINSNQVIVLPESEASLATYGNAMTNLRNKYKNLVAAQTENSGGDITDTNTPAFSTFMDAAGKLYKAAANELVLIGVPASLAQNHLNLINQYLENAEVMKLISNASEDPLQAYAALNIYIKNSGKESELLLNIQKTLMAHGIIFNSI</sequence>
<dbReference type="Proteomes" id="UP000176868">
    <property type="component" value="Unassembled WGS sequence"/>
</dbReference>
<evidence type="ECO:0000313" key="2">
    <source>
        <dbReference type="Proteomes" id="UP000176868"/>
    </source>
</evidence>
<dbReference type="AlphaFoldDB" id="A0A1G2V834"/>
<accession>A0A1G2V834</accession>
<dbReference type="EMBL" id="MHWZ01000013">
    <property type="protein sequence ID" value="OHB17793.1"/>
    <property type="molecule type" value="Genomic_DNA"/>
</dbReference>
<comment type="caution">
    <text evidence="1">The sequence shown here is derived from an EMBL/GenBank/DDBJ whole genome shotgun (WGS) entry which is preliminary data.</text>
</comment>
<organism evidence="1 2">
    <name type="scientific">Candidatus Zambryskibacteria bacterium RIFOXYD2_FULL_43_10</name>
    <dbReference type="NCBI Taxonomy" id="1802782"/>
    <lineage>
        <taxon>Bacteria</taxon>
        <taxon>Candidatus Zambryskiibacteriota</taxon>
    </lineage>
</organism>
<reference evidence="1 2" key="1">
    <citation type="journal article" date="2016" name="Nat. Commun.">
        <title>Thousands of microbial genomes shed light on interconnected biogeochemical processes in an aquifer system.</title>
        <authorList>
            <person name="Anantharaman K."/>
            <person name="Brown C.T."/>
            <person name="Hug L.A."/>
            <person name="Sharon I."/>
            <person name="Castelle C.J."/>
            <person name="Probst A.J."/>
            <person name="Thomas B.C."/>
            <person name="Singh A."/>
            <person name="Wilkins M.J."/>
            <person name="Karaoz U."/>
            <person name="Brodie E.L."/>
            <person name="Williams K.H."/>
            <person name="Hubbard S.S."/>
            <person name="Banfield J.F."/>
        </authorList>
    </citation>
    <scope>NUCLEOTIDE SEQUENCE [LARGE SCALE GENOMIC DNA]</scope>
</reference>
<evidence type="ECO:0000313" key="1">
    <source>
        <dbReference type="EMBL" id="OHB17793.1"/>
    </source>
</evidence>